<keyword evidence="3" id="KW-0067">ATP-binding</keyword>
<dbReference type="InterPro" id="IPR011579">
    <property type="entry name" value="ATPase_dom"/>
</dbReference>
<organism evidence="3 4">
    <name type="scientific">Eiseniibacteriota bacterium</name>
    <dbReference type="NCBI Taxonomy" id="2212470"/>
    <lineage>
        <taxon>Bacteria</taxon>
        <taxon>Candidatus Eiseniibacteriota</taxon>
    </lineage>
</organism>
<evidence type="ECO:0000259" key="2">
    <source>
        <dbReference type="Pfam" id="PF03008"/>
    </source>
</evidence>
<dbReference type="PANTHER" id="PTHR34704:SF1">
    <property type="entry name" value="ATPASE"/>
    <property type="match status" value="1"/>
</dbReference>
<name>A0A956SFL3_UNCEI</name>
<feature type="domain" description="ATPase" evidence="1">
    <location>
        <begin position="5"/>
        <end position="190"/>
    </location>
</feature>
<dbReference type="InterPro" id="IPR004256">
    <property type="entry name" value="DUF234"/>
</dbReference>
<dbReference type="EMBL" id="JAGQHS010000052">
    <property type="protein sequence ID" value="MCA9756428.1"/>
    <property type="molecule type" value="Genomic_DNA"/>
</dbReference>
<dbReference type="AlphaFoldDB" id="A0A956SFL3"/>
<gene>
    <name evidence="3" type="ORF">KDA27_11555</name>
</gene>
<evidence type="ECO:0000313" key="4">
    <source>
        <dbReference type="Proteomes" id="UP000739538"/>
    </source>
</evidence>
<dbReference type="Pfam" id="PF01637">
    <property type="entry name" value="ATPase_2"/>
    <property type="match status" value="1"/>
</dbReference>
<comment type="caution">
    <text evidence="3">The sequence shown here is derived from an EMBL/GenBank/DDBJ whole genome shotgun (WGS) entry which is preliminary data.</text>
</comment>
<proteinExistence type="predicted"/>
<dbReference type="GO" id="GO:0005524">
    <property type="term" value="F:ATP binding"/>
    <property type="evidence" value="ECO:0007669"/>
    <property type="project" value="UniProtKB-KW"/>
</dbReference>
<sequence length="486" mass="55686">MAWGFYGRSKELQELQDILARRRWFFVRITGRRRIGKTALVQQALARTGHGQMFYVQIPDSAPAGVLSTFRDAMDTFELSKEEFARPDSLLALARTVEQLVRAGYFVALDEFQYFSRKHLWEFTSHLQAVVDQLSADAGSVPGGLIVLGSLHAELVALLEDRTAPLYNRTTDQLELKHLDIASVLDILDAHSSRNPSRLLFLWNLFEGVPKFYRDAYEQGVLDEDRRTLLDRMFFRSSSPLRTEADNWFLSELRGRYDVVLKFVARNPGCSNGDIDAYVREVSPGTAEQVGGYLKILIDRYQMLERRQPIFSKPTSRNGRYYIHDNFLRCWLAALHGSVSAIHFRPESVLIEQSDDRLIELEGHGLERLVAQLYEERSRLGVGDFALTERIEGYWDRKDTEIDLVALNASDQVVRFGTCKRSPERLPQSLSKLRLDVERFLNAHRRYRNWRRELVAIAPELTGSDRASIGGLGAIPQDLDELTSEL</sequence>
<protein>
    <submittedName>
        <fullName evidence="3">ATP-binding protein</fullName>
    </submittedName>
</protein>
<evidence type="ECO:0000313" key="3">
    <source>
        <dbReference type="EMBL" id="MCA9756428.1"/>
    </source>
</evidence>
<dbReference type="Gene3D" id="3.40.50.300">
    <property type="entry name" value="P-loop containing nucleotide triphosphate hydrolases"/>
    <property type="match status" value="1"/>
</dbReference>
<reference evidence="3" key="2">
    <citation type="journal article" date="2021" name="Microbiome">
        <title>Successional dynamics and alternative stable states in a saline activated sludge microbial community over 9 years.</title>
        <authorList>
            <person name="Wang Y."/>
            <person name="Ye J."/>
            <person name="Ju F."/>
            <person name="Liu L."/>
            <person name="Boyd J.A."/>
            <person name="Deng Y."/>
            <person name="Parks D.H."/>
            <person name="Jiang X."/>
            <person name="Yin X."/>
            <person name="Woodcroft B.J."/>
            <person name="Tyson G.W."/>
            <person name="Hugenholtz P."/>
            <person name="Polz M.F."/>
            <person name="Zhang T."/>
        </authorList>
    </citation>
    <scope>NUCLEOTIDE SEQUENCE</scope>
    <source>
        <strain evidence="3">HKST-UBA02</strain>
    </source>
</reference>
<dbReference type="PANTHER" id="PTHR34704">
    <property type="entry name" value="ATPASE"/>
    <property type="match status" value="1"/>
</dbReference>
<keyword evidence="3" id="KW-0547">Nucleotide-binding</keyword>
<evidence type="ECO:0000259" key="1">
    <source>
        <dbReference type="Pfam" id="PF01637"/>
    </source>
</evidence>
<dbReference type="InterPro" id="IPR027417">
    <property type="entry name" value="P-loop_NTPase"/>
</dbReference>
<dbReference type="Proteomes" id="UP000739538">
    <property type="component" value="Unassembled WGS sequence"/>
</dbReference>
<dbReference type="Pfam" id="PF03008">
    <property type="entry name" value="DUF234"/>
    <property type="match status" value="1"/>
</dbReference>
<accession>A0A956SFL3</accession>
<dbReference type="SUPFAM" id="SSF52540">
    <property type="entry name" value="P-loop containing nucleoside triphosphate hydrolases"/>
    <property type="match status" value="1"/>
</dbReference>
<reference evidence="3" key="1">
    <citation type="submission" date="2020-04" db="EMBL/GenBank/DDBJ databases">
        <authorList>
            <person name="Zhang T."/>
        </authorList>
    </citation>
    <scope>NUCLEOTIDE SEQUENCE</scope>
    <source>
        <strain evidence="3">HKST-UBA02</strain>
    </source>
</reference>
<feature type="domain" description="DUF234" evidence="2">
    <location>
        <begin position="331"/>
        <end position="420"/>
    </location>
</feature>